<organism evidence="2 3">
    <name type="scientific">Haemaphysalis longicornis</name>
    <name type="common">Bush tick</name>
    <dbReference type="NCBI Taxonomy" id="44386"/>
    <lineage>
        <taxon>Eukaryota</taxon>
        <taxon>Metazoa</taxon>
        <taxon>Ecdysozoa</taxon>
        <taxon>Arthropoda</taxon>
        <taxon>Chelicerata</taxon>
        <taxon>Arachnida</taxon>
        <taxon>Acari</taxon>
        <taxon>Parasitiformes</taxon>
        <taxon>Ixodida</taxon>
        <taxon>Ixodoidea</taxon>
        <taxon>Ixodidae</taxon>
        <taxon>Haemaphysalinae</taxon>
        <taxon>Haemaphysalis</taxon>
    </lineage>
</organism>
<evidence type="ECO:0000259" key="1">
    <source>
        <dbReference type="Pfam" id="PF21789"/>
    </source>
</evidence>
<protein>
    <recommendedName>
        <fullName evidence="1">Transposable element P transposase-like RNase H C-terminal domain-containing protein</fullName>
    </recommendedName>
</protein>
<dbReference type="EMBL" id="JABSTR010000005">
    <property type="protein sequence ID" value="KAH9371404.1"/>
    <property type="molecule type" value="Genomic_DNA"/>
</dbReference>
<accession>A0A9J6GAL7</accession>
<evidence type="ECO:0000313" key="3">
    <source>
        <dbReference type="Proteomes" id="UP000821853"/>
    </source>
</evidence>
<dbReference type="VEuPathDB" id="VectorBase:HLOH_040321"/>
<comment type="caution">
    <text evidence="2">The sequence shown here is derived from an EMBL/GenBank/DDBJ whole genome shotgun (WGS) entry which is preliminary data.</text>
</comment>
<feature type="domain" description="Transposable element P transposase-like RNase H C-terminal" evidence="1">
    <location>
        <begin position="75"/>
        <end position="104"/>
    </location>
</feature>
<dbReference type="InterPro" id="IPR048367">
    <property type="entry name" value="TNP-like_RNaseH_C"/>
</dbReference>
<keyword evidence="3" id="KW-1185">Reference proteome</keyword>
<sequence>MSSRRSYLALRYDLPAVDSLVCFLAYLTEWETHRRGTRGFLSDSTATGLRVTISSTLSLLDYLTKHAGFQYLVTSKMNQDSVDNAFRVVRQCGGSNDHPTPQQFLVSVNFSNFCNLVRSPDHGNAQSAVLRSLVGPGLNTTPTAKQKQALVDELIGNLEFDAAEQVVQLFVSQDDHSLYAVAKSDRRLIHYII</sequence>
<dbReference type="AlphaFoldDB" id="A0A9J6GAL7"/>
<dbReference type="OrthoDB" id="6505696at2759"/>
<reference evidence="2 3" key="1">
    <citation type="journal article" date="2020" name="Cell">
        <title>Large-Scale Comparative Analyses of Tick Genomes Elucidate Their Genetic Diversity and Vector Capacities.</title>
        <authorList>
            <consortium name="Tick Genome and Microbiome Consortium (TIGMIC)"/>
            <person name="Jia N."/>
            <person name="Wang J."/>
            <person name="Shi W."/>
            <person name="Du L."/>
            <person name="Sun Y."/>
            <person name="Zhan W."/>
            <person name="Jiang J.F."/>
            <person name="Wang Q."/>
            <person name="Zhang B."/>
            <person name="Ji P."/>
            <person name="Bell-Sakyi L."/>
            <person name="Cui X.M."/>
            <person name="Yuan T.T."/>
            <person name="Jiang B.G."/>
            <person name="Yang W.F."/>
            <person name="Lam T.T."/>
            <person name="Chang Q.C."/>
            <person name="Ding S.J."/>
            <person name="Wang X.J."/>
            <person name="Zhu J.G."/>
            <person name="Ruan X.D."/>
            <person name="Zhao L."/>
            <person name="Wei J.T."/>
            <person name="Ye R.Z."/>
            <person name="Que T.C."/>
            <person name="Du C.H."/>
            <person name="Zhou Y.H."/>
            <person name="Cheng J.X."/>
            <person name="Dai P.F."/>
            <person name="Guo W.B."/>
            <person name="Han X.H."/>
            <person name="Huang E.J."/>
            <person name="Li L.F."/>
            <person name="Wei W."/>
            <person name="Gao Y.C."/>
            <person name="Liu J.Z."/>
            <person name="Shao H.Z."/>
            <person name="Wang X."/>
            <person name="Wang C.C."/>
            <person name="Yang T.C."/>
            <person name="Huo Q.B."/>
            <person name="Li W."/>
            <person name="Chen H.Y."/>
            <person name="Chen S.E."/>
            <person name="Zhou L.G."/>
            <person name="Ni X.B."/>
            <person name="Tian J.H."/>
            <person name="Sheng Y."/>
            <person name="Liu T."/>
            <person name="Pan Y.S."/>
            <person name="Xia L.Y."/>
            <person name="Li J."/>
            <person name="Zhao F."/>
            <person name="Cao W.C."/>
        </authorList>
    </citation>
    <scope>NUCLEOTIDE SEQUENCE [LARGE SCALE GENOMIC DNA]</scope>
    <source>
        <strain evidence="2">HaeL-2018</strain>
    </source>
</reference>
<proteinExistence type="predicted"/>
<evidence type="ECO:0000313" key="2">
    <source>
        <dbReference type="EMBL" id="KAH9371404.1"/>
    </source>
</evidence>
<gene>
    <name evidence="2" type="ORF">HPB48_022270</name>
</gene>
<dbReference type="Proteomes" id="UP000821853">
    <property type="component" value="Chromosome 3"/>
</dbReference>
<name>A0A9J6GAL7_HAELO</name>
<dbReference type="Pfam" id="PF21789">
    <property type="entry name" value="TNP-like_RNaseH_C"/>
    <property type="match status" value="1"/>
</dbReference>